<dbReference type="EMBL" id="JAWQEG010003139">
    <property type="protein sequence ID" value="KAK3867749.1"/>
    <property type="molecule type" value="Genomic_DNA"/>
</dbReference>
<feature type="region of interest" description="Disordered" evidence="1">
    <location>
        <begin position="131"/>
        <end position="164"/>
    </location>
</feature>
<organism evidence="2 3">
    <name type="scientific">Petrolisthes cinctipes</name>
    <name type="common">Flat porcelain crab</name>
    <dbReference type="NCBI Taxonomy" id="88211"/>
    <lineage>
        <taxon>Eukaryota</taxon>
        <taxon>Metazoa</taxon>
        <taxon>Ecdysozoa</taxon>
        <taxon>Arthropoda</taxon>
        <taxon>Crustacea</taxon>
        <taxon>Multicrustacea</taxon>
        <taxon>Malacostraca</taxon>
        <taxon>Eumalacostraca</taxon>
        <taxon>Eucarida</taxon>
        <taxon>Decapoda</taxon>
        <taxon>Pleocyemata</taxon>
        <taxon>Anomura</taxon>
        <taxon>Galatheoidea</taxon>
        <taxon>Porcellanidae</taxon>
        <taxon>Petrolisthes</taxon>
    </lineage>
</organism>
<evidence type="ECO:0000313" key="2">
    <source>
        <dbReference type="EMBL" id="KAK3867749.1"/>
    </source>
</evidence>
<feature type="compositionally biased region" description="Basic and acidic residues" evidence="1">
    <location>
        <begin position="12"/>
        <end position="24"/>
    </location>
</feature>
<feature type="compositionally biased region" description="Basic residues" evidence="1">
    <location>
        <begin position="1"/>
        <end position="11"/>
    </location>
</feature>
<sequence>MLKRTHAHKDKKYSGRDGSSRRDCVEEKEPELRNDLVGVAFFVHHIPGTQFIVPAFFVHHIPGTQFIVPAFFVHHIPGTQFIVPAFYVHHILGTQFIIPAFLLYHIPAACLSSQQPLSTFQTPPFQFQSPCPSSRPLLSTHHKPKRWDSTLPTPSPPPSPIQCD</sequence>
<reference evidence="2" key="1">
    <citation type="submission" date="2023-10" db="EMBL/GenBank/DDBJ databases">
        <title>Genome assemblies of two species of porcelain crab, Petrolisthes cinctipes and Petrolisthes manimaculis (Anomura: Porcellanidae).</title>
        <authorList>
            <person name="Angst P."/>
        </authorList>
    </citation>
    <scope>NUCLEOTIDE SEQUENCE</scope>
    <source>
        <strain evidence="2">PB745_01</strain>
        <tissue evidence="2">Gill</tissue>
    </source>
</reference>
<feature type="region of interest" description="Disordered" evidence="1">
    <location>
        <begin position="1"/>
        <end position="24"/>
    </location>
</feature>
<evidence type="ECO:0000256" key="1">
    <source>
        <dbReference type="SAM" id="MobiDB-lite"/>
    </source>
</evidence>
<keyword evidence="3" id="KW-1185">Reference proteome</keyword>
<accession>A0AAE1F565</accession>
<comment type="caution">
    <text evidence="2">The sequence shown here is derived from an EMBL/GenBank/DDBJ whole genome shotgun (WGS) entry which is preliminary data.</text>
</comment>
<dbReference type="Proteomes" id="UP001286313">
    <property type="component" value="Unassembled WGS sequence"/>
</dbReference>
<gene>
    <name evidence="2" type="ORF">Pcinc_026809</name>
</gene>
<proteinExistence type="predicted"/>
<feature type="compositionally biased region" description="Pro residues" evidence="1">
    <location>
        <begin position="153"/>
        <end position="164"/>
    </location>
</feature>
<dbReference type="AlphaFoldDB" id="A0AAE1F565"/>
<evidence type="ECO:0000313" key="3">
    <source>
        <dbReference type="Proteomes" id="UP001286313"/>
    </source>
</evidence>
<name>A0AAE1F565_PETCI</name>
<protein>
    <submittedName>
        <fullName evidence="2">Uncharacterized protein</fullName>
    </submittedName>
</protein>